<dbReference type="RefSeq" id="WP_138672897.1">
    <property type="nucleotide sequence ID" value="NZ_VCKY01000264.1"/>
</dbReference>
<reference evidence="1 2" key="1">
    <citation type="submission" date="2019-05" db="EMBL/GenBank/DDBJ databases">
        <title>Draft genome sequence of Nonomuraea turkmeniaca DSM 43926.</title>
        <authorList>
            <person name="Saricaoglu S."/>
            <person name="Isik K."/>
        </authorList>
    </citation>
    <scope>NUCLEOTIDE SEQUENCE [LARGE SCALE GENOMIC DNA]</scope>
    <source>
        <strain evidence="1 2">DSM 43926</strain>
    </source>
</reference>
<keyword evidence="2" id="KW-1185">Reference proteome</keyword>
<sequence>MEFAVYDIYAHMVDLPVARQRLADAAVLPSRVRLTPTRQLCDLIVAAETVADEGEPVEAADARVVARIVGEELEDRDPFAMRRWADGEDEVWKVFAMDGDSYPRRYPKPPVRLAPHRFYKVA</sequence>
<comment type="caution">
    <text evidence="1">The sequence shown here is derived from an EMBL/GenBank/DDBJ whole genome shotgun (WGS) entry which is preliminary data.</text>
</comment>
<organism evidence="1 2">
    <name type="scientific">Nonomuraea turkmeniaca</name>
    <dbReference type="NCBI Taxonomy" id="103838"/>
    <lineage>
        <taxon>Bacteria</taxon>
        <taxon>Bacillati</taxon>
        <taxon>Actinomycetota</taxon>
        <taxon>Actinomycetes</taxon>
        <taxon>Streptosporangiales</taxon>
        <taxon>Streptosporangiaceae</taxon>
        <taxon>Nonomuraea</taxon>
    </lineage>
</organism>
<proteinExistence type="predicted"/>
<evidence type="ECO:0000313" key="2">
    <source>
        <dbReference type="Proteomes" id="UP000309128"/>
    </source>
</evidence>
<dbReference type="Proteomes" id="UP000309128">
    <property type="component" value="Unassembled WGS sequence"/>
</dbReference>
<dbReference type="EMBL" id="VCKY01000264">
    <property type="protein sequence ID" value="TMR08887.1"/>
    <property type="molecule type" value="Genomic_DNA"/>
</dbReference>
<protein>
    <submittedName>
        <fullName evidence="1">Uncharacterized protein</fullName>
    </submittedName>
</protein>
<name>A0A5S4EYX9_9ACTN</name>
<dbReference type="AlphaFoldDB" id="A0A5S4EYX9"/>
<accession>A0A5S4EYX9</accession>
<gene>
    <name evidence="1" type="ORF">ETD86_45785</name>
</gene>
<evidence type="ECO:0000313" key="1">
    <source>
        <dbReference type="EMBL" id="TMR08887.1"/>
    </source>
</evidence>